<organism evidence="5 6">
    <name type="scientific">Triticum urartu</name>
    <name type="common">Red wild einkorn</name>
    <name type="synonym">Crithodium urartu</name>
    <dbReference type="NCBI Taxonomy" id="4572"/>
    <lineage>
        <taxon>Eukaryota</taxon>
        <taxon>Viridiplantae</taxon>
        <taxon>Streptophyta</taxon>
        <taxon>Embryophyta</taxon>
        <taxon>Tracheophyta</taxon>
        <taxon>Spermatophyta</taxon>
        <taxon>Magnoliopsida</taxon>
        <taxon>Liliopsida</taxon>
        <taxon>Poales</taxon>
        <taxon>Poaceae</taxon>
        <taxon>BOP clade</taxon>
        <taxon>Pooideae</taxon>
        <taxon>Triticodae</taxon>
        <taxon>Triticeae</taxon>
        <taxon>Triticinae</taxon>
        <taxon>Triticum</taxon>
    </lineage>
</organism>
<sequence length="315" mass="35700">MDRQLLIKVLSIVGFGGSGKTTLAHEICRKIQGHYHCQAFISVSQKPDIKKIIKDVVSKVPCPDGFIKDIDIWDQVSSMVKIRELLQDKRYLVIVDDIWSTSAWNTIKCVFPENNCSCRIITTTHISDVARSCCSGGDDRVYNMEPLSHMHSRRLFLKRIFGTTDYCPDMLKEVSDEILKKCGGLPLAIISISGLLGNKPVDKQEWEKVKRSIGSGLGRNQCLEGMNNILSLSYNALPYNLKTCLLYLSVFPEDCVIERGRLVRRWVAEGFITEERGLSSEEVAENNFYELINRNMVQPVDMDTMVRLVPVESMT</sequence>
<dbReference type="InterPro" id="IPR002182">
    <property type="entry name" value="NB-ARC"/>
</dbReference>
<evidence type="ECO:0000259" key="3">
    <source>
        <dbReference type="Pfam" id="PF00931"/>
    </source>
</evidence>
<dbReference type="GO" id="GO:0043531">
    <property type="term" value="F:ADP binding"/>
    <property type="evidence" value="ECO:0007669"/>
    <property type="project" value="InterPro"/>
</dbReference>
<feature type="domain" description="Disease resistance protein winged helix" evidence="4">
    <location>
        <begin position="250"/>
        <end position="303"/>
    </location>
</feature>
<dbReference type="FunFam" id="3.40.50.300:FF:001091">
    <property type="entry name" value="Probable disease resistance protein At1g61300"/>
    <property type="match status" value="1"/>
</dbReference>
<dbReference type="AlphaFoldDB" id="A0A8R7VIN2"/>
<dbReference type="EnsemblPlants" id="TuG1812S0003238600.01.T01">
    <property type="protein sequence ID" value="TuG1812S0003238600.01.T01"/>
    <property type="gene ID" value="TuG1812S0003238600.01"/>
</dbReference>
<dbReference type="FunFam" id="1.10.10.10:FF:000322">
    <property type="entry name" value="Probable disease resistance protein At1g63360"/>
    <property type="match status" value="1"/>
</dbReference>
<dbReference type="Gene3D" id="1.10.10.10">
    <property type="entry name" value="Winged helix-like DNA-binding domain superfamily/Winged helix DNA-binding domain"/>
    <property type="match status" value="1"/>
</dbReference>
<dbReference type="InterPro" id="IPR042197">
    <property type="entry name" value="Apaf_helical"/>
</dbReference>
<evidence type="ECO:0000256" key="1">
    <source>
        <dbReference type="ARBA" id="ARBA00022737"/>
    </source>
</evidence>
<dbReference type="Gene3D" id="3.40.50.300">
    <property type="entry name" value="P-loop containing nucleotide triphosphate hydrolases"/>
    <property type="match status" value="1"/>
</dbReference>
<reference evidence="6" key="1">
    <citation type="journal article" date="2013" name="Nature">
        <title>Draft genome of the wheat A-genome progenitor Triticum urartu.</title>
        <authorList>
            <person name="Ling H.Q."/>
            <person name="Zhao S."/>
            <person name="Liu D."/>
            <person name="Wang J."/>
            <person name="Sun H."/>
            <person name="Zhang C."/>
            <person name="Fan H."/>
            <person name="Li D."/>
            <person name="Dong L."/>
            <person name="Tao Y."/>
            <person name="Gao C."/>
            <person name="Wu H."/>
            <person name="Li Y."/>
            <person name="Cui Y."/>
            <person name="Guo X."/>
            <person name="Zheng S."/>
            <person name="Wang B."/>
            <person name="Yu K."/>
            <person name="Liang Q."/>
            <person name="Yang W."/>
            <person name="Lou X."/>
            <person name="Chen J."/>
            <person name="Feng M."/>
            <person name="Jian J."/>
            <person name="Zhang X."/>
            <person name="Luo G."/>
            <person name="Jiang Y."/>
            <person name="Liu J."/>
            <person name="Wang Z."/>
            <person name="Sha Y."/>
            <person name="Zhang B."/>
            <person name="Wu H."/>
            <person name="Tang D."/>
            <person name="Shen Q."/>
            <person name="Xue P."/>
            <person name="Zou S."/>
            <person name="Wang X."/>
            <person name="Liu X."/>
            <person name="Wang F."/>
            <person name="Yang Y."/>
            <person name="An X."/>
            <person name="Dong Z."/>
            <person name="Zhang K."/>
            <person name="Zhang X."/>
            <person name="Luo M.C."/>
            <person name="Dvorak J."/>
            <person name="Tong Y."/>
            <person name="Wang J."/>
            <person name="Yang H."/>
            <person name="Li Z."/>
            <person name="Wang D."/>
            <person name="Zhang A."/>
            <person name="Wang J."/>
        </authorList>
    </citation>
    <scope>NUCLEOTIDE SEQUENCE</scope>
    <source>
        <strain evidence="6">cv. G1812</strain>
    </source>
</reference>
<dbReference type="PANTHER" id="PTHR23155">
    <property type="entry name" value="DISEASE RESISTANCE PROTEIN RP"/>
    <property type="match status" value="1"/>
</dbReference>
<dbReference type="SUPFAM" id="SSF52540">
    <property type="entry name" value="P-loop containing nucleoside triphosphate hydrolases"/>
    <property type="match status" value="1"/>
</dbReference>
<dbReference type="GO" id="GO:0002758">
    <property type="term" value="P:innate immune response-activating signaling pathway"/>
    <property type="evidence" value="ECO:0007669"/>
    <property type="project" value="UniProtKB-ARBA"/>
</dbReference>
<dbReference type="InterPro" id="IPR058922">
    <property type="entry name" value="WHD_DRP"/>
</dbReference>
<dbReference type="Gene3D" id="1.10.8.430">
    <property type="entry name" value="Helical domain of apoptotic protease-activating factors"/>
    <property type="match status" value="1"/>
</dbReference>
<dbReference type="PRINTS" id="PR00364">
    <property type="entry name" value="DISEASERSIST"/>
</dbReference>
<reference evidence="5" key="2">
    <citation type="submission" date="2022-06" db="UniProtKB">
        <authorList>
            <consortium name="EnsemblPlants"/>
        </authorList>
    </citation>
    <scope>IDENTIFICATION</scope>
</reference>
<evidence type="ECO:0008006" key="7">
    <source>
        <dbReference type="Google" id="ProtNLM"/>
    </source>
</evidence>
<dbReference type="GO" id="GO:0009626">
    <property type="term" value="P:plant-type hypersensitive response"/>
    <property type="evidence" value="ECO:0007669"/>
    <property type="project" value="UniProtKB-ARBA"/>
</dbReference>
<dbReference type="PANTHER" id="PTHR23155:SF1167">
    <property type="entry name" value="OS08G0412100 PROTEIN"/>
    <property type="match status" value="1"/>
</dbReference>
<dbReference type="Proteomes" id="UP000015106">
    <property type="component" value="Unassembled WGS sequence"/>
</dbReference>
<feature type="domain" description="NB-ARC" evidence="3">
    <location>
        <begin position="7"/>
        <end position="161"/>
    </location>
</feature>
<keyword evidence="2" id="KW-0611">Plant defense</keyword>
<evidence type="ECO:0000259" key="4">
    <source>
        <dbReference type="Pfam" id="PF23559"/>
    </source>
</evidence>
<protein>
    <recommendedName>
        <fullName evidence="7">NB-ARC domain-containing protein</fullName>
    </recommendedName>
</protein>
<dbReference type="InterPro" id="IPR027417">
    <property type="entry name" value="P-loop_NTPase"/>
</dbReference>
<dbReference type="Pfam" id="PF00931">
    <property type="entry name" value="NB-ARC"/>
    <property type="match status" value="1"/>
</dbReference>
<evidence type="ECO:0000313" key="5">
    <source>
        <dbReference type="EnsemblPlants" id="TuG1812S0003238600.01.T01"/>
    </source>
</evidence>
<evidence type="ECO:0000256" key="2">
    <source>
        <dbReference type="ARBA" id="ARBA00022821"/>
    </source>
</evidence>
<name>A0A8R7VIN2_TRIUA</name>
<dbReference type="GO" id="GO:0042742">
    <property type="term" value="P:defense response to bacterium"/>
    <property type="evidence" value="ECO:0007669"/>
    <property type="project" value="UniProtKB-ARBA"/>
</dbReference>
<proteinExistence type="predicted"/>
<evidence type="ECO:0000313" key="6">
    <source>
        <dbReference type="Proteomes" id="UP000015106"/>
    </source>
</evidence>
<keyword evidence="1" id="KW-0677">Repeat</keyword>
<dbReference type="InterPro" id="IPR036388">
    <property type="entry name" value="WH-like_DNA-bd_sf"/>
</dbReference>
<dbReference type="InterPro" id="IPR044974">
    <property type="entry name" value="Disease_R_plants"/>
</dbReference>
<dbReference type="Pfam" id="PF23559">
    <property type="entry name" value="WHD_DRP"/>
    <property type="match status" value="1"/>
</dbReference>
<dbReference type="Gramene" id="TuG1812S0003238600.01.T01">
    <property type="protein sequence ID" value="TuG1812S0003238600.01.T01"/>
    <property type="gene ID" value="TuG1812S0003238600.01"/>
</dbReference>
<accession>A0A8R7VIN2</accession>
<keyword evidence="6" id="KW-1185">Reference proteome</keyword>